<keyword evidence="5" id="KW-0539">Nucleus</keyword>
<dbReference type="GO" id="GO:0046983">
    <property type="term" value="F:protein dimerization activity"/>
    <property type="evidence" value="ECO:0007669"/>
    <property type="project" value="InterPro"/>
</dbReference>
<reference evidence="8" key="1">
    <citation type="submission" date="2021-06" db="EMBL/GenBank/DDBJ databases">
        <authorList>
            <person name="Hodson N. C."/>
            <person name="Mongue J. A."/>
            <person name="Jaron S. K."/>
        </authorList>
    </citation>
    <scope>NUCLEOTIDE SEQUENCE</scope>
</reference>
<protein>
    <recommendedName>
        <fullName evidence="7">HAT C-terminal dimerisation domain-containing protein</fullName>
    </recommendedName>
</protein>
<dbReference type="Pfam" id="PF05699">
    <property type="entry name" value="Dimer_Tnp_hAT"/>
    <property type="match status" value="1"/>
</dbReference>
<evidence type="ECO:0000256" key="5">
    <source>
        <dbReference type="ARBA" id="ARBA00023242"/>
    </source>
</evidence>
<dbReference type="PANTHER" id="PTHR46481:SF10">
    <property type="entry name" value="ZINC FINGER BED DOMAIN-CONTAINING PROTEIN 39"/>
    <property type="match status" value="1"/>
</dbReference>
<sequence length="493" mass="55719">MRNHIKRKHVTIDLENGSGAKQIKLDGFVKCVKEFESEVFEDLLLRFILLTNQTFLIVNSDAFRDFATYHRNQVKIPNNTTIGTRCTKRFEVEKELLTAQLQNAPGKIAIIIDCWTSKNMISFQGVIASWISAEWSYEEALLDLSILDGSHSGKELAASLVKEFEALANAQGIQFSPQEQRVSENSEDISDSDSDENSAEMSDNDVEFSDGSNVDETEVTSSMSIYSRIRHGISKIRKSPKLRAHFKNACKLENTKPKSLSLDGVTRWNSTYVMLKRVMEFRKPFEAVLRVSAAMSKFIVAEFEWKIVEQMLQLLTFQSKTTVHSYTTGNNNTEIVKAANAACTKLNKYYPSSDGLVYVMGLVLDPRCKFQWYKHVGIKGDVVKQNKQKAIECWNKNYKNEVQKSTAETSESTSLLASQMQGAKCSTVDQYRAYYSSPVVDATKTEDILIWWKDHEQDYPDVAAMARDFLAISGTGVPIERTFSFGSDLLTSN</sequence>
<feature type="region of interest" description="Disordered" evidence="6">
    <location>
        <begin position="175"/>
        <end position="215"/>
    </location>
</feature>
<name>A0A8J2JAU9_9HEXA</name>
<dbReference type="AlphaFoldDB" id="A0A8J2JAU9"/>
<dbReference type="EMBL" id="CAJVCH010001267">
    <property type="protein sequence ID" value="CAG7637649.1"/>
    <property type="molecule type" value="Genomic_DNA"/>
</dbReference>
<dbReference type="GO" id="GO:0008270">
    <property type="term" value="F:zinc ion binding"/>
    <property type="evidence" value="ECO:0007669"/>
    <property type="project" value="UniProtKB-KW"/>
</dbReference>
<evidence type="ECO:0000259" key="7">
    <source>
        <dbReference type="Pfam" id="PF05699"/>
    </source>
</evidence>
<comment type="caution">
    <text evidence="8">The sequence shown here is derived from an EMBL/GenBank/DDBJ whole genome shotgun (WGS) entry which is preliminary data.</text>
</comment>
<comment type="subcellular location">
    <subcellularLocation>
        <location evidence="1">Nucleus</location>
    </subcellularLocation>
</comment>
<accession>A0A8J2JAU9</accession>
<evidence type="ECO:0000256" key="3">
    <source>
        <dbReference type="ARBA" id="ARBA00022771"/>
    </source>
</evidence>
<dbReference type="InterPro" id="IPR052035">
    <property type="entry name" value="ZnF_BED_domain_contain"/>
</dbReference>
<organism evidence="8 9">
    <name type="scientific">Allacma fusca</name>
    <dbReference type="NCBI Taxonomy" id="39272"/>
    <lineage>
        <taxon>Eukaryota</taxon>
        <taxon>Metazoa</taxon>
        <taxon>Ecdysozoa</taxon>
        <taxon>Arthropoda</taxon>
        <taxon>Hexapoda</taxon>
        <taxon>Collembola</taxon>
        <taxon>Symphypleona</taxon>
        <taxon>Sminthuridae</taxon>
        <taxon>Allacma</taxon>
    </lineage>
</organism>
<keyword evidence="3" id="KW-0863">Zinc-finger</keyword>
<evidence type="ECO:0000256" key="1">
    <source>
        <dbReference type="ARBA" id="ARBA00004123"/>
    </source>
</evidence>
<dbReference type="PANTHER" id="PTHR46481">
    <property type="entry name" value="ZINC FINGER BED DOMAIN-CONTAINING PROTEIN 4"/>
    <property type="match status" value="1"/>
</dbReference>
<evidence type="ECO:0000256" key="4">
    <source>
        <dbReference type="ARBA" id="ARBA00022833"/>
    </source>
</evidence>
<evidence type="ECO:0000256" key="2">
    <source>
        <dbReference type="ARBA" id="ARBA00022723"/>
    </source>
</evidence>
<evidence type="ECO:0000256" key="6">
    <source>
        <dbReference type="SAM" id="MobiDB-lite"/>
    </source>
</evidence>
<gene>
    <name evidence="8" type="ORF">AFUS01_LOCUS305</name>
</gene>
<dbReference type="GO" id="GO:0005634">
    <property type="term" value="C:nucleus"/>
    <property type="evidence" value="ECO:0007669"/>
    <property type="project" value="UniProtKB-SubCell"/>
</dbReference>
<feature type="non-terminal residue" evidence="8">
    <location>
        <position position="1"/>
    </location>
</feature>
<dbReference type="InterPro" id="IPR008906">
    <property type="entry name" value="HATC_C_dom"/>
</dbReference>
<keyword evidence="2" id="KW-0479">Metal-binding</keyword>
<proteinExistence type="predicted"/>
<dbReference type="Proteomes" id="UP000708208">
    <property type="component" value="Unassembled WGS sequence"/>
</dbReference>
<feature type="domain" description="HAT C-terminal dimerisation" evidence="7">
    <location>
        <begin position="431"/>
        <end position="487"/>
    </location>
</feature>
<evidence type="ECO:0000313" key="9">
    <source>
        <dbReference type="Proteomes" id="UP000708208"/>
    </source>
</evidence>
<dbReference type="OrthoDB" id="1607513at2759"/>
<evidence type="ECO:0000313" key="8">
    <source>
        <dbReference type="EMBL" id="CAG7637649.1"/>
    </source>
</evidence>
<keyword evidence="4" id="KW-0862">Zinc</keyword>
<feature type="compositionally biased region" description="Acidic residues" evidence="6">
    <location>
        <begin position="185"/>
        <end position="215"/>
    </location>
</feature>
<keyword evidence="9" id="KW-1185">Reference proteome</keyword>